<proteinExistence type="predicted"/>
<evidence type="ECO:0000313" key="3">
    <source>
        <dbReference type="Proteomes" id="UP000799753"/>
    </source>
</evidence>
<dbReference type="Proteomes" id="UP000799753">
    <property type="component" value="Unassembled WGS sequence"/>
</dbReference>
<name>A0A6A6SJ59_9PLEO</name>
<keyword evidence="1" id="KW-0732">Signal</keyword>
<protein>
    <submittedName>
        <fullName evidence="2">Uncharacterized protein</fullName>
    </submittedName>
</protein>
<organism evidence="2 3">
    <name type="scientific">Massarina eburnea CBS 473.64</name>
    <dbReference type="NCBI Taxonomy" id="1395130"/>
    <lineage>
        <taxon>Eukaryota</taxon>
        <taxon>Fungi</taxon>
        <taxon>Dikarya</taxon>
        <taxon>Ascomycota</taxon>
        <taxon>Pezizomycotina</taxon>
        <taxon>Dothideomycetes</taxon>
        <taxon>Pleosporomycetidae</taxon>
        <taxon>Pleosporales</taxon>
        <taxon>Massarineae</taxon>
        <taxon>Massarinaceae</taxon>
        <taxon>Massarina</taxon>
    </lineage>
</organism>
<evidence type="ECO:0000313" key="2">
    <source>
        <dbReference type="EMBL" id="KAF2646693.1"/>
    </source>
</evidence>
<accession>A0A6A6SJ59</accession>
<reference evidence="2" key="1">
    <citation type="journal article" date="2020" name="Stud. Mycol.">
        <title>101 Dothideomycetes genomes: a test case for predicting lifestyles and emergence of pathogens.</title>
        <authorList>
            <person name="Haridas S."/>
            <person name="Albert R."/>
            <person name="Binder M."/>
            <person name="Bloem J."/>
            <person name="Labutti K."/>
            <person name="Salamov A."/>
            <person name="Andreopoulos B."/>
            <person name="Baker S."/>
            <person name="Barry K."/>
            <person name="Bills G."/>
            <person name="Bluhm B."/>
            <person name="Cannon C."/>
            <person name="Castanera R."/>
            <person name="Culley D."/>
            <person name="Daum C."/>
            <person name="Ezra D."/>
            <person name="Gonzalez J."/>
            <person name="Henrissat B."/>
            <person name="Kuo A."/>
            <person name="Liang C."/>
            <person name="Lipzen A."/>
            <person name="Lutzoni F."/>
            <person name="Magnuson J."/>
            <person name="Mondo S."/>
            <person name="Nolan M."/>
            <person name="Ohm R."/>
            <person name="Pangilinan J."/>
            <person name="Park H.-J."/>
            <person name="Ramirez L."/>
            <person name="Alfaro M."/>
            <person name="Sun H."/>
            <person name="Tritt A."/>
            <person name="Yoshinaga Y."/>
            <person name="Zwiers L.-H."/>
            <person name="Turgeon B."/>
            <person name="Goodwin S."/>
            <person name="Spatafora J."/>
            <person name="Crous P."/>
            <person name="Grigoriev I."/>
        </authorList>
    </citation>
    <scope>NUCLEOTIDE SEQUENCE</scope>
    <source>
        <strain evidence="2">CBS 473.64</strain>
    </source>
</reference>
<dbReference type="OrthoDB" id="10523087at2759"/>
<sequence>MKIALLITVLASLLFSAYAWGTVTLSIYPSLVTLDGLGDQREVIDLKAEIFTTLYKLCPAADISDKDPSTGKIWRHCDGAVTPIYSKKGNPTNLTVRVTGAGWRDDNPVIFESMANIVSNTFSGFQKSQTNKHEIPNKLTLQSGLSGENYLNVELLANKGWFKAGLMDAGTCGVMMNHGLKATDLEMAMFHQRLAGGSTTRRVHCLNYEGQEYV</sequence>
<keyword evidence="3" id="KW-1185">Reference proteome</keyword>
<dbReference type="EMBL" id="MU006776">
    <property type="protein sequence ID" value="KAF2646693.1"/>
    <property type="molecule type" value="Genomic_DNA"/>
</dbReference>
<feature type="chain" id="PRO_5025693998" evidence="1">
    <location>
        <begin position="20"/>
        <end position="214"/>
    </location>
</feature>
<feature type="signal peptide" evidence="1">
    <location>
        <begin position="1"/>
        <end position="19"/>
    </location>
</feature>
<gene>
    <name evidence="2" type="ORF">P280DRAFT_475538</name>
</gene>
<evidence type="ECO:0000256" key="1">
    <source>
        <dbReference type="SAM" id="SignalP"/>
    </source>
</evidence>
<dbReference type="AlphaFoldDB" id="A0A6A6SJ59"/>